<dbReference type="Proteomes" id="UP000053676">
    <property type="component" value="Unassembled WGS sequence"/>
</dbReference>
<accession>W2TFG5</accession>
<sequence length="77" mass="8486">MYSLHLYHDEVLSMKQELYETSSMDAPYGSYECMGGLAFLLNASVVQYSNWPIADGYITSLNVPANPSAIPKTGSFV</sequence>
<name>W2TFG5_NECAM</name>
<evidence type="ECO:0000313" key="1">
    <source>
        <dbReference type="EMBL" id="ETN79936.1"/>
    </source>
</evidence>
<protein>
    <submittedName>
        <fullName evidence="1">Uncharacterized protein</fullName>
    </submittedName>
</protein>
<dbReference type="EMBL" id="KI659280">
    <property type="protein sequence ID" value="ETN79936.1"/>
    <property type="molecule type" value="Genomic_DNA"/>
</dbReference>
<keyword evidence="2" id="KW-1185">Reference proteome</keyword>
<dbReference type="KEGG" id="nai:NECAME_09507"/>
<reference evidence="2" key="1">
    <citation type="journal article" date="2014" name="Nat. Genet.">
        <title>Genome of the human hookworm Necator americanus.</title>
        <authorList>
            <person name="Tang Y.T."/>
            <person name="Gao X."/>
            <person name="Rosa B.A."/>
            <person name="Abubucker S."/>
            <person name="Hallsworth-Pepin K."/>
            <person name="Martin J."/>
            <person name="Tyagi R."/>
            <person name="Heizer E."/>
            <person name="Zhang X."/>
            <person name="Bhonagiri-Palsikar V."/>
            <person name="Minx P."/>
            <person name="Warren W.C."/>
            <person name="Wang Q."/>
            <person name="Zhan B."/>
            <person name="Hotez P.J."/>
            <person name="Sternberg P.W."/>
            <person name="Dougall A."/>
            <person name="Gaze S.T."/>
            <person name="Mulvenna J."/>
            <person name="Sotillo J."/>
            <person name="Ranganathan S."/>
            <person name="Rabelo E.M."/>
            <person name="Wilson R.K."/>
            <person name="Felgner P.L."/>
            <person name="Bethony J."/>
            <person name="Hawdon J.M."/>
            <person name="Gasser R.B."/>
            <person name="Loukas A."/>
            <person name="Mitreva M."/>
        </authorList>
    </citation>
    <scope>NUCLEOTIDE SEQUENCE [LARGE SCALE GENOMIC DNA]</scope>
</reference>
<organism evidence="1 2">
    <name type="scientific">Necator americanus</name>
    <name type="common">Human hookworm</name>
    <dbReference type="NCBI Taxonomy" id="51031"/>
    <lineage>
        <taxon>Eukaryota</taxon>
        <taxon>Metazoa</taxon>
        <taxon>Ecdysozoa</taxon>
        <taxon>Nematoda</taxon>
        <taxon>Chromadorea</taxon>
        <taxon>Rhabditida</taxon>
        <taxon>Rhabditina</taxon>
        <taxon>Rhabditomorpha</taxon>
        <taxon>Strongyloidea</taxon>
        <taxon>Ancylostomatidae</taxon>
        <taxon>Bunostominae</taxon>
        <taxon>Necator</taxon>
    </lineage>
</organism>
<dbReference type="OrthoDB" id="5835829at2759"/>
<proteinExistence type="predicted"/>
<evidence type="ECO:0000313" key="2">
    <source>
        <dbReference type="Proteomes" id="UP000053676"/>
    </source>
</evidence>
<dbReference type="AlphaFoldDB" id="W2TFG5"/>
<gene>
    <name evidence="1" type="ORF">NECAME_09507</name>
</gene>